<dbReference type="Proteomes" id="UP000826195">
    <property type="component" value="Unassembled WGS sequence"/>
</dbReference>
<gene>
    <name evidence="1" type="ORF">KQX54_007493</name>
</gene>
<name>A0AAV7I646_COTGL</name>
<comment type="caution">
    <text evidence="1">The sequence shown here is derived from an EMBL/GenBank/DDBJ whole genome shotgun (WGS) entry which is preliminary data.</text>
</comment>
<accession>A0AAV7I646</accession>
<reference evidence="1 2" key="1">
    <citation type="journal article" date="2021" name="J. Hered.">
        <title>A chromosome-level genome assembly of the parasitoid wasp, Cotesia glomerata (Hymenoptera: Braconidae).</title>
        <authorList>
            <person name="Pinto B.J."/>
            <person name="Weis J.J."/>
            <person name="Gamble T."/>
            <person name="Ode P.J."/>
            <person name="Paul R."/>
            <person name="Zaspel J.M."/>
        </authorList>
    </citation>
    <scope>NUCLEOTIDE SEQUENCE [LARGE SCALE GENOMIC DNA]</scope>
    <source>
        <strain evidence="1">CgM1</strain>
    </source>
</reference>
<sequence>MLKIISGGRDYAFELRRAKRDREEVEVSNTEKQAPKNEERILLAVEFYEVYLDKISVEGVTKTKRDTKNRHIENHNSLRRGVESGQLCYQLGGVISEMQRPPPSCLNLSDNLEDVEGLYSVSLTLSYSLENRVMATESASSDNDRA</sequence>
<dbReference type="EMBL" id="JAHXZJ010001119">
    <property type="protein sequence ID" value="KAH0554087.1"/>
    <property type="molecule type" value="Genomic_DNA"/>
</dbReference>
<evidence type="ECO:0000313" key="1">
    <source>
        <dbReference type="EMBL" id="KAH0554087.1"/>
    </source>
</evidence>
<organism evidence="1 2">
    <name type="scientific">Cotesia glomerata</name>
    <name type="common">Lepidopteran parasitic wasp</name>
    <name type="synonym">Apanteles glomeratus</name>
    <dbReference type="NCBI Taxonomy" id="32391"/>
    <lineage>
        <taxon>Eukaryota</taxon>
        <taxon>Metazoa</taxon>
        <taxon>Ecdysozoa</taxon>
        <taxon>Arthropoda</taxon>
        <taxon>Hexapoda</taxon>
        <taxon>Insecta</taxon>
        <taxon>Pterygota</taxon>
        <taxon>Neoptera</taxon>
        <taxon>Endopterygota</taxon>
        <taxon>Hymenoptera</taxon>
        <taxon>Apocrita</taxon>
        <taxon>Ichneumonoidea</taxon>
        <taxon>Braconidae</taxon>
        <taxon>Microgastrinae</taxon>
        <taxon>Cotesia</taxon>
    </lineage>
</organism>
<keyword evidence="2" id="KW-1185">Reference proteome</keyword>
<dbReference type="AlphaFoldDB" id="A0AAV7I646"/>
<protein>
    <submittedName>
        <fullName evidence="1">Uncharacterized protein</fullName>
    </submittedName>
</protein>
<evidence type="ECO:0000313" key="2">
    <source>
        <dbReference type="Proteomes" id="UP000826195"/>
    </source>
</evidence>
<proteinExistence type="predicted"/>